<dbReference type="Proteomes" id="UP000759131">
    <property type="component" value="Unassembled WGS sequence"/>
</dbReference>
<protein>
    <submittedName>
        <fullName evidence="1">Uncharacterized protein</fullName>
    </submittedName>
</protein>
<organism evidence="1">
    <name type="scientific">Medioppia subpectinata</name>
    <dbReference type="NCBI Taxonomy" id="1979941"/>
    <lineage>
        <taxon>Eukaryota</taxon>
        <taxon>Metazoa</taxon>
        <taxon>Ecdysozoa</taxon>
        <taxon>Arthropoda</taxon>
        <taxon>Chelicerata</taxon>
        <taxon>Arachnida</taxon>
        <taxon>Acari</taxon>
        <taxon>Acariformes</taxon>
        <taxon>Sarcoptiformes</taxon>
        <taxon>Oribatida</taxon>
        <taxon>Brachypylina</taxon>
        <taxon>Oppioidea</taxon>
        <taxon>Oppiidae</taxon>
        <taxon>Medioppia</taxon>
    </lineage>
</organism>
<dbReference type="EMBL" id="OC855320">
    <property type="protein sequence ID" value="CAD7621764.1"/>
    <property type="molecule type" value="Genomic_DNA"/>
</dbReference>
<gene>
    <name evidence="1" type="ORF">OSB1V03_LOCUS2234</name>
</gene>
<dbReference type="GO" id="GO:0007141">
    <property type="term" value="P:male meiosis I"/>
    <property type="evidence" value="ECO:0007669"/>
    <property type="project" value="TreeGrafter"/>
</dbReference>
<dbReference type="Pfam" id="PF15189">
    <property type="entry name" value="MEIOC"/>
    <property type="match status" value="1"/>
</dbReference>
<dbReference type="GO" id="GO:0048255">
    <property type="term" value="P:mRNA stabilization"/>
    <property type="evidence" value="ECO:0007669"/>
    <property type="project" value="TreeGrafter"/>
</dbReference>
<dbReference type="GO" id="GO:0005634">
    <property type="term" value="C:nucleus"/>
    <property type="evidence" value="ECO:0007669"/>
    <property type="project" value="TreeGrafter"/>
</dbReference>
<dbReference type="AlphaFoldDB" id="A0A7R9KF62"/>
<accession>A0A7R9KF62</accession>
<reference evidence="1" key="1">
    <citation type="submission" date="2020-11" db="EMBL/GenBank/DDBJ databases">
        <authorList>
            <person name="Tran Van P."/>
        </authorList>
    </citation>
    <scope>NUCLEOTIDE SEQUENCE</scope>
</reference>
<dbReference type="GO" id="GO:0007144">
    <property type="term" value="P:female meiosis I"/>
    <property type="evidence" value="ECO:0007669"/>
    <property type="project" value="TreeGrafter"/>
</dbReference>
<dbReference type="InterPro" id="IPR027963">
    <property type="entry name" value="MEIOC"/>
</dbReference>
<dbReference type="PANTHER" id="PTHR33861">
    <property type="entry name" value="PROTEIN CBG18333"/>
    <property type="match status" value="1"/>
</dbReference>
<evidence type="ECO:0000313" key="2">
    <source>
        <dbReference type="Proteomes" id="UP000759131"/>
    </source>
</evidence>
<name>A0A7R9KF62_9ACAR</name>
<dbReference type="OrthoDB" id="5978002at2759"/>
<dbReference type="GO" id="GO:0005737">
    <property type="term" value="C:cytoplasm"/>
    <property type="evidence" value="ECO:0007669"/>
    <property type="project" value="TreeGrafter"/>
</dbReference>
<sequence length="444" mass="50001">MADKTGNQSWNPLNYSQNLCVMSNTAVNTTIGSNTSSSEPLHDSFSSLDIQNNSNDGISRLVKDLMANNDNDLRFDCFPNMQTMNARESNHSFIGDNLSNKSMDNVLNCGDFGLNANSGSLSTASALMAANTNQSLPFKANVMSIPSSSYTDMKPFGQSMRPMNPSLQQMSNSLNRSTNMSSDLLNNALIDPSFHKMSKTLTKPMTNQMNPSFSMNQMNSNQSVMQSMLGTKPQPLPYSQNHTYQQLASLMDQSVQEVNYAANRQMRSIRSRNAVNNCVEPTAKLNYYLDKTYDQFRHLEKERKKIECELIQAFVGKKISSANNFPIQRLPQNASKIDRIIVDMTREHAKVVTIVAKMEQLKDRELSEDIHNWVQKWVDIIRVLQMKRKVEMQRSSTTGMAADDTCVDEICDALKNLWTTIRAVRTALWCSSVLTLYDTTFSSN</sequence>
<evidence type="ECO:0000313" key="1">
    <source>
        <dbReference type="EMBL" id="CAD7621764.1"/>
    </source>
</evidence>
<dbReference type="PANTHER" id="PTHR33861:SF5">
    <property type="entry name" value="GAMMA-TUBULIN COMPLEX COMPONENT"/>
    <property type="match status" value="1"/>
</dbReference>
<keyword evidence="2" id="KW-1185">Reference proteome</keyword>
<dbReference type="EMBL" id="CAJPIZ010000745">
    <property type="protein sequence ID" value="CAG2102194.1"/>
    <property type="molecule type" value="Genomic_DNA"/>
</dbReference>
<proteinExistence type="predicted"/>